<evidence type="ECO:0000313" key="2">
    <source>
        <dbReference type="EMBL" id="AYV82782.1"/>
    </source>
</evidence>
<name>A0A3G5A6X2_9VIRU</name>
<evidence type="ECO:0000256" key="1">
    <source>
        <dbReference type="SAM" id="Phobius"/>
    </source>
</evidence>
<dbReference type="EMBL" id="MK072384">
    <property type="protein sequence ID" value="AYV82782.1"/>
    <property type="molecule type" value="Genomic_DNA"/>
</dbReference>
<gene>
    <name evidence="2" type="ORF">Hyperionvirus2_150</name>
</gene>
<reference evidence="2" key="1">
    <citation type="submission" date="2018-10" db="EMBL/GenBank/DDBJ databases">
        <title>Hidden diversity of soil giant viruses.</title>
        <authorList>
            <person name="Schulz F."/>
            <person name="Alteio L."/>
            <person name="Goudeau D."/>
            <person name="Ryan E.M."/>
            <person name="Malmstrom R.R."/>
            <person name="Blanchard J."/>
            <person name="Woyke T."/>
        </authorList>
    </citation>
    <scope>NUCLEOTIDE SEQUENCE</scope>
    <source>
        <strain evidence="2">HYV1</strain>
    </source>
</reference>
<keyword evidence="1" id="KW-1133">Transmembrane helix</keyword>
<organism evidence="2">
    <name type="scientific">Hyperionvirus sp</name>
    <dbReference type="NCBI Taxonomy" id="2487770"/>
    <lineage>
        <taxon>Viruses</taxon>
        <taxon>Varidnaviria</taxon>
        <taxon>Bamfordvirae</taxon>
        <taxon>Nucleocytoviricota</taxon>
        <taxon>Megaviricetes</taxon>
        <taxon>Imitervirales</taxon>
        <taxon>Mimiviridae</taxon>
        <taxon>Klosneuvirinae</taxon>
    </lineage>
</organism>
<keyword evidence="1" id="KW-0812">Transmembrane</keyword>
<sequence length="179" mass="20035">MNDDVKSEKNPVNWEKCCATVCCAMIPVIYFLSAGLSIGLTFHHSNEPFNNDCGYGTPAKNNSCVCYDYYMAANNTKCTIAQKSWLTASLLQTFFGFVGAGFAYIQNYTLFGIELGIFILIILLLIPLCNKSNDDFQDASYCALICLGTMAAILMWIITFSLMWQNHYPDGNGYPLFKR</sequence>
<proteinExistence type="predicted"/>
<keyword evidence="1" id="KW-0472">Membrane</keyword>
<feature type="transmembrane region" description="Helical" evidence="1">
    <location>
        <begin position="141"/>
        <end position="164"/>
    </location>
</feature>
<feature type="transmembrane region" description="Helical" evidence="1">
    <location>
        <begin position="111"/>
        <end position="129"/>
    </location>
</feature>
<accession>A0A3G5A6X2</accession>
<protein>
    <submittedName>
        <fullName evidence="2">Uncharacterized protein</fullName>
    </submittedName>
</protein>